<protein>
    <submittedName>
        <fullName evidence="1">Uncharacterized protein</fullName>
    </submittedName>
</protein>
<sequence>MFPIDPTADRARRAWFNCPQCTSGIGCGDCRRNRNCDVHWQYLLSNQGWLLHLQCPGCGHLWSHDSKPDAASASGAA</sequence>
<dbReference type="EMBL" id="AP022569">
    <property type="protein sequence ID" value="BBX44088.1"/>
    <property type="molecule type" value="Genomic_DNA"/>
</dbReference>
<evidence type="ECO:0000313" key="2">
    <source>
        <dbReference type="Proteomes" id="UP000465866"/>
    </source>
</evidence>
<evidence type="ECO:0000313" key="1">
    <source>
        <dbReference type="EMBL" id="BBX44088.1"/>
    </source>
</evidence>
<name>A0A7I7KRN9_9MYCO</name>
<organism evidence="1 2">
    <name type="scientific">Mycobacterium cookii</name>
    <dbReference type="NCBI Taxonomy" id="1775"/>
    <lineage>
        <taxon>Bacteria</taxon>
        <taxon>Bacillati</taxon>
        <taxon>Actinomycetota</taxon>
        <taxon>Actinomycetes</taxon>
        <taxon>Mycobacteriales</taxon>
        <taxon>Mycobacteriaceae</taxon>
        <taxon>Mycobacterium</taxon>
    </lineage>
</organism>
<accession>A0A7I7KRN9</accession>
<dbReference type="Proteomes" id="UP000465866">
    <property type="component" value="Chromosome"/>
</dbReference>
<proteinExistence type="predicted"/>
<dbReference type="KEGG" id="mcoo:MCOO_01030"/>
<gene>
    <name evidence="1" type="ORF">MCOO_01030</name>
</gene>
<dbReference type="RefSeq" id="WP_163774342.1">
    <property type="nucleotide sequence ID" value="NZ_AP022569.1"/>
</dbReference>
<reference evidence="1 2" key="1">
    <citation type="journal article" date="2019" name="Emerg. Microbes Infect.">
        <title>Comprehensive subspecies identification of 175 nontuberculous mycobacteria species based on 7547 genomic profiles.</title>
        <authorList>
            <person name="Matsumoto Y."/>
            <person name="Kinjo T."/>
            <person name="Motooka D."/>
            <person name="Nabeya D."/>
            <person name="Jung N."/>
            <person name="Uechi K."/>
            <person name="Horii T."/>
            <person name="Iida T."/>
            <person name="Fujita J."/>
            <person name="Nakamura S."/>
        </authorList>
    </citation>
    <scope>NUCLEOTIDE SEQUENCE [LARGE SCALE GENOMIC DNA]</scope>
    <source>
        <strain evidence="1 2">JCM 12404</strain>
    </source>
</reference>
<dbReference type="AlphaFoldDB" id="A0A7I7KRN9"/>
<keyword evidence="2" id="KW-1185">Reference proteome</keyword>